<dbReference type="PROSITE" id="PS50075">
    <property type="entry name" value="CARRIER"/>
    <property type="match status" value="1"/>
</dbReference>
<accession>A0A0C4E3N2</accession>
<sequence>MDRFFSPAVGGTPVNNGPPVSTTTSDGPNQGQPARQAIITAAAAPASPHPAPPAAANAHLQGPSSAGDGRPATEAAAPTAGKTASHHDAAATTTRAEKPVVREALALICKESGLEPDSLRDDALFAELGIDSLMSLVLAEKFRAELGVEVKGSLFLECANIGAVKEWLSEYC</sequence>
<dbReference type="EMBL" id="ADBL01001700">
    <property type="status" value="NOT_ANNOTATED_CDS"/>
    <property type="molecule type" value="Genomic_DNA"/>
</dbReference>
<evidence type="ECO:0000256" key="4">
    <source>
        <dbReference type="SAM" id="MobiDB-lite"/>
    </source>
</evidence>
<reference evidence="6" key="1">
    <citation type="submission" date="2010-05" db="EMBL/GenBank/DDBJ databases">
        <title>The Genome Sequence of Magnaporthe poae strain ATCC 64411.</title>
        <authorList>
            <consortium name="The Broad Institute Genome Sequencing Platform"/>
            <consortium name="Broad Institute Genome Sequencing Center for Infectious Disease"/>
            <person name="Ma L.-J."/>
            <person name="Dead R."/>
            <person name="Young S."/>
            <person name="Zeng Q."/>
            <person name="Koehrsen M."/>
            <person name="Alvarado L."/>
            <person name="Berlin A."/>
            <person name="Chapman S.B."/>
            <person name="Chen Z."/>
            <person name="Freedman E."/>
            <person name="Gellesch M."/>
            <person name="Goldberg J."/>
            <person name="Griggs A."/>
            <person name="Gujja S."/>
            <person name="Heilman E.R."/>
            <person name="Heiman D."/>
            <person name="Hepburn T."/>
            <person name="Howarth C."/>
            <person name="Jen D."/>
            <person name="Larson L."/>
            <person name="Mehta T."/>
            <person name="Neiman D."/>
            <person name="Pearson M."/>
            <person name="Roberts A."/>
            <person name="Saif S."/>
            <person name="Shea T."/>
            <person name="Shenoy N."/>
            <person name="Sisk P."/>
            <person name="Stolte C."/>
            <person name="Sykes S."/>
            <person name="Walk T."/>
            <person name="White J."/>
            <person name="Yandava C."/>
            <person name="Haas B."/>
            <person name="Nusbaum C."/>
            <person name="Birren B."/>
        </authorList>
    </citation>
    <scope>NUCLEOTIDE SEQUENCE</scope>
    <source>
        <strain evidence="6">ATCC 64411</strain>
    </source>
</reference>
<evidence type="ECO:0000313" key="6">
    <source>
        <dbReference type="EMBL" id="KLU88060.1"/>
    </source>
</evidence>
<dbReference type="SUPFAM" id="SSF47336">
    <property type="entry name" value="ACP-like"/>
    <property type="match status" value="1"/>
</dbReference>
<gene>
    <name evidence="6" type="ORF">MAPG_07047</name>
</gene>
<name>A0A0C4E3N2_MAGP6</name>
<dbReference type="Pfam" id="PF00550">
    <property type="entry name" value="PP-binding"/>
    <property type="match status" value="1"/>
</dbReference>
<feature type="compositionally biased region" description="Basic and acidic residues" evidence="4">
    <location>
        <begin position="85"/>
        <end position="97"/>
    </location>
</feature>
<dbReference type="InterPro" id="IPR036736">
    <property type="entry name" value="ACP-like_sf"/>
</dbReference>
<feature type="compositionally biased region" description="Polar residues" evidence="4">
    <location>
        <begin position="13"/>
        <end position="32"/>
    </location>
</feature>
<protein>
    <recommendedName>
        <fullName evidence="5">Carrier domain-containing protein</fullName>
    </recommendedName>
</protein>
<dbReference type="STRING" id="644358.A0A0C4E3N2"/>
<dbReference type="FunFam" id="1.10.1200.10:FF:000011">
    <property type="entry name" value="Sterigmatocystin biosynthesis polyketide synthase"/>
    <property type="match status" value="1"/>
</dbReference>
<dbReference type="EMBL" id="GL876971">
    <property type="protein sequence ID" value="KLU88060.1"/>
    <property type="molecule type" value="Genomic_DNA"/>
</dbReference>
<evidence type="ECO:0000256" key="2">
    <source>
        <dbReference type="ARBA" id="ARBA00022553"/>
    </source>
</evidence>
<dbReference type="GO" id="GO:0016740">
    <property type="term" value="F:transferase activity"/>
    <property type="evidence" value="ECO:0007669"/>
    <property type="project" value="UniProtKB-KW"/>
</dbReference>
<evidence type="ECO:0000259" key="5">
    <source>
        <dbReference type="PROSITE" id="PS50075"/>
    </source>
</evidence>
<evidence type="ECO:0000256" key="1">
    <source>
        <dbReference type="ARBA" id="ARBA00022450"/>
    </source>
</evidence>
<dbReference type="Gene3D" id="1.10.1200.10">
    <property type="entry name" value="ACP-like"/>
    <property type="match status" value="1"/>
</dbReference>
<feature type="compositionally biased region" description="Low complexity" evidence="4">
    <location>
        <begin position="33"/>
        <end position="46"/>
    </location>
</feature>
<dbReference type="EnsemblFungi" id="MAPG_07047T0">
    <property type="protein sequence ID" value="MAPG_07047T0"/>
    <property type="gene ID" value="MAPG_07047"/>
</dbReference>
<reference evidence="6" key="3">
    <citation type="submission" date="2011-03" db="EMBL/GenBank/DDBJ databases">
        <title>Annotation of Magnaporthe poae ATCC 64411.</title>
        <authorList>
            <person name="Ma L.-J."/>
            <person name="Dead R."/>
            <person name="Young S.K."/>
            <person name="Zeng Q."/>
            <person name="Gargeya S."/>
            <person name="Fitzgerald M."/>
            <person name="Haas B."/>
            <person name="Abouelleil A."/>
            <person name="Alvarado L."/>
            <person name="Arachchi H.M."/>
            <person name="Berlin A."/>
            <person name="Brown A."/>
            <person name="Chapman S.B."/>
            <person name="Chen Z."/>
            <person name="Dunbar C."/>
            <person name="Freedman E."/>
            <person name="Gearin G."/>
            <person name="Gellesch M."/>
            <person name="Goldberg J."/>
            <person name="Griggs A."/>
            <person name="Gujja S."/>
            <person name="Heiman D."/>
            <person name="Howarth C."/>
            <person name="Larson L."/>
            <person name="Lui A."/>
            <person name="MacDonald P.J.P."/>
            <person name="Mehta T."/>
            <person name="Montmayeur A."/>
            <person name="Murphy C."/>
            <person name="Neiman D."/>
            <person name="Pearson M."/>
            <person name="Priest M."/>
            <person name="Roberts A."/>
            <person name="Saif S."/>
            <person name="Shea T."/>
            <person name="Shenoy N."/>
            <person name="Sisk P."/>
            <person name="Stolte C."/>
            <person name="Sykes S."/>
            <person name="Yandava C."/>
            <person name="Wortman J."/>
            <person name="Nusbaum C."/>
            <person name="Birren B."/>
        </authorList>
    </citation>
    <scope>NUCLEOTIDE SEQUENCE</scope>
    <source>
        <strain evidence="6">ATCC 64411</strain>
    </source>
</reference>
<reference evidence="7" key="5">
    <citation type="submission" date="2015-06" db="UniProtKB">
        <authorList>
            <consortium name="EnsemblFungi"/>
        </authorList>
    </citation>
    <scope>IDENTIFICATION</scope>
    <source>
        <strain evidence="7">ATCC 64411</strain>
    </source>
</reference>
<dbReference type="AlphaFoldDB" id="A0A0C4E3N2"/>
<organism evidence="7 8">
    <name type="scientific">Magnaporthiopsis poae (strain ATCC 64411 / 73-15)</name>
    <name type="common">Kentucky bluegrass fungus</name>
    <name type="synonym">Magnaporthe poae</name>
    <dbReference type="NCBI Taxonomy" id="644358"/>
    <lineage>
        <taxon>Eukaryota</taxon>
        <taxon>Fungi</taxon>
        <taxon>Dikarya</taxon>
        <taxon>Ascomycota</taxon>
        <taxon>Pezizomycotina</taxon>
        <taxon>Sordariomycetes</taxon>
        <taxon>Sordariomycetidae</taxon>
        <taxon>Magnaporthales</taxon>
        <taxon>Magnaporthaceae</taxon>
        <taxon>Magnaporthiopsis</taxon>
    </lineage>
</organism>
<dbReference type="InterPro" id="IPR020806">
    <property type="entry name" value="PKS_PP-bd"/>
</dbReference>
<dbReference type="OrthoDB" id="4954103at2759"/>
<evidence type="ECO:0000313" key="8">
    <source>
        <dbReference type="Proteomes" id="UP000011715"/>
    </source>
</evidence>
<evidence type="ECO:0000256" key="3">
    <source>
        <dbReference type="ARBA" id="ARBA00022679"/>
    </source>
</evidence>
<keyword evidence="3" id="KW-0808">Transferase</keyword>
<dbReference type="InterPro" id="IPR009081">
    <property type="entry name" value="PP-bd_ACP"/>
</dbReference>
<reference evidence="7" key="4">
    <citation type="journal article" date="2015" name="G3 (Bethesda)">
        <title>Genome sequences of three phytopathogenic species of the Magnaporthaceae family of fungi.</title>
        <authorList>
            <person name="Okagaki L.H."/>
            <person name="Nunes C.C."/>
            <person name="Sailsbery J."/>
            <person name="Clay B."/>
            <person name="Brown D."/>
            <person name="John T."/>
            <person name="Oh Y."/>
            <person name="Young N."/>
            <person name="Fitzgerald M."/>
            <person name="Haas B.J."/>
            <person name="Zeng Q."/>
            <person name="Young S."/>
            <person name="Adiconis X."/>
            <person name="Fan L."/>
            <person name="Levin J.Z."/>
            <person name="Mitchell T.K."/>
            <person name="Okubara P.A."/>
            <person name="Farman M.L."/>
            <person name="Kohn L.M."/>
            <person name="Birren B."/>
            <person name="Ma L.-J."/>
            <person name="Dean R.A."/>
        </authorList>
    </citation>
    <scope>NUCLEOTIDE SEQUENCE</scope>
    <source>
        <strain evidence="7">ATCC 64411 / 73-15</strain>
    </source>
</reference>
<keyword evidence="8" id="KW-1185">Reference proteome</keyword>
<dbReference type="OMA" id="NWLEEYY"/>
<reference evidence="8" key="2">
    <citation type="submission" date="2010-05" db="EMBL/GenBank/DDBJ databases">
        <title>The genome sequence of Magnaporthe poae strain ATCC 64411.</title>
        <authorList>
            <person name="Ma L.-J."/>
            <person name="Dead R."/>
            <person name="Young S."/>
            <person name="Zeng Q."/>
            <person name="Koehrsen M."/>
            <person name="Alvarado L."/>
            <person name="Berlin A."/>
            <person name="Chapman S.B."/>
            <person name="Chen Z."/>
            <person name="Freedman E."/>
            <person name="Gellesch M."/>
            <person name="Goldberg J."/>
            <person name="Griggs A."/>
            <person name="Gujja S."/>
            <person name="Heilman E.R."/>
            <person name="Heiman D."/>
            <person name="Hepburn T."/>
            <person name="Howarth C."/>
            <person name="Jen D."/>
            <person name="Larson L."/>
            <person name="Mehta T."/>
            <person name="Neiman D."/>
            <person name="Pearson M."/>
            <person name="Roberts A."/>
            <person name="Saif S."/>
            <person name="Shea T."/>
            <person name="Shenoy N."/>
            <person name="Sisk P."/>
            <person name="Stolte C."/>
            <person name="Sykes S."/>
            <person name="Walk T."/>
            <person name="White J."/>
            <person name="Yandava C."/>
            <person name="Haas B."/>
            <person name="Nusbaum C."/>
            <person name="Birren B."/>
        </authorList>
    </citation>
    <scope>NUCLEOTIDE SEQUENCE [LARGE SCALE GENOMIC DNA]</scope>
    <source>
        <strain evidence="8">ATCC 64411 / 73-15</strain>
    </source>
</reference>
<feature type="domain" description="Carrier" evidence="5">
    <location>
        <begin position="95"/>
        <end position="172"/>
    </location>
</feature>
<feature type="region of interest" description="Disordered" evidence="4">
    <location>
        <begin position="1"/>
        <end position="97"/>
    </location>
</feature>
<evidence type="ECO:0000313" key="7">
    <source>
        <dbReference type="EnsemblFungi" id="MAPG_07047T0"/>
    </source>
</evidence>
<dbReference type="GO" id="GO:0031177">
    <property type="term" value="F:phosphopantetheine binding"/>
    <property type="evidence" value="ECO:0007669"/>
    <property type="project" value="InterPro"/>
</dbReference>
<dbReference type="SMART" id="SM00823">
    <property type="entry name" value="PKS_PP"/>
    <property type="match status" value="1"/>
</dbReference>
<dbReference type="Proteomes" id="UP000011715">
    <property type="component" value="Unassembled WGS sequence"/>
</dbReference>
<keyword evidence="2" id="KW-0597">Phosphoprotein</keyword>
<dbReference type="VEuPathDB" id="FungiDB:MAPG_07047"/>
<proteinExistence type="predicted"/>
<keyword evidence="1" id="KW-0596">Phosphopantetheine</keyword>